<evidence type="ECO:0000256" key="1">
    <source>
        <dbReference type="ARBA" id="ARBA00001974"/>
    </source>
</evidence>
<dbReference type="Gene3D" id="3.50.50.60">
    <property type="entry name" value="FAD/NAD(P)-binding domain"/>
    <property type="match status" value="1"/>
</dbReference>
<dbReference type="GO" id="GO:0071949">
    <property type="term" value="F:FAD binding"/>
    <property type="evidence" value="ECO:0007669"/>
    <property type="project" value="InterPro"/>
</dbReference>
<feature type="domain" description="FAD-binding" evidence="6">
    <location>
        <begin position="2"/>
        <end position="378"/>
    </location>
</feature>
<sequence>MRVLIIGGGFGGLCLANGLQREKGISVEVFERHTDPSQDLAGYGIHIGADGKRALQHCLDAKTFQRFLAATTPAGSQWAFRDTQLRMLALRDDAKISGKPEEHVERRAGHRFEFRDILLKGLSSGEDGEGNVTVHWNKSFTHYENLEDGRIRAHFADETTAEGNILIGADGSKSKVRTQRLPNLHRDTLGIVIICGRYQLDSTRTKALPTLMTDGSLNNIVPSGRGWLFIASFPSAEGEQGPLENYTLWAYVIPKPQTPSDAKALSPTQLRDIAIEGVKDWSAPLTTVIRDADLSTVTPIVLQSMPHLPHWASDNVTLLGDAIHNMTPMAGVGANIALRDAHVLTDVLVEAHRGKISVREAIAKYEEKMRGYANKAVALSREIAEGASSTSWVQRWIFHVVLRLAQWSPMVMKATIGKGDFGE</sequence>
<comment type="cofactor">
    <cofactor evidence="1">
        <name>FAD</name>
        <dbReference type="ChEBI" id="CHEBI:57692"/>
    </cofactor>
</comment>
<protein>
    <recommendedName>
        <fullName evidence="6">FAD-binding domain-containing protein</fullName>
    </recommendedName>
</protein>
<evidence type="ECO:0000256" key="5">
    <source>
        <dbReference type="ARBA" id="ARBA00023033"/>
    </source>
</evidence>
<dbReference type="PANTHER" id="PTHR47178:SF5">
    <property type="entry name" value="FAD-BINDING DOMAIN-CONTAINING PROTEIN"/>
    <property type="match status" value="1"/>
</dbReference>
<dbReference type="Proteomes" id="UP001172673">
    <property type="component" value="Unassembled WGS sequence"/>
</dbReference>
<dbReference type="PRINTS" id="PR00420">
    <property type="entry name" value="RNGMNOXGNASE"/>
</dbReference>
<organism evidence="7 8">
    <name type="scientific">Cladophialophora chaetospira</name>
    <dbReference type="NCBI Taxonomy" id="386627"/>
    <lineage>
        <taxon>Eukaryota</taxon>
        <taxon>Fungi</taxon>
        <taxon>Dikarya</taxon>
        <taxon>Ascomycota</taxon>
        <taxon>Pezizomycotina</taxon>
        <taxon>Eurotiomycetes</taxon>
        <taxon>Chaetothyriomycetidae</taxon>
        <taxon>Chaetothyriales</taxon>
        <taxon>Herpotrichiellaceae</taxon>
        <taxon>Cladophialophora</taxon>
    </lineage>
</organism>
<gene>
    <name evidence="7" type="ORF">H2200_003303</name>
</gene>
<evidence type="ECO:0000313" key="8">
    <source>
        <dbReference type="Proteomes" id="UP001172673"/>
    </source>
</evidence>
<dbReference type="InterPro" id="IPR002938">
    <property type="entry name" value="FAD-bd"/>
</dbReference>
<keyword evidence="5" id="KW-0503">Monooxygenase</keyword>
<proteinExistence type="predicted"/>
<dbReference type="AlphaFoldDB" id="A0AA38XHA9"/>
<dbReference type="SUPFAM" id="SSF51905">
    <property type="entry name" value="FAD/NAD(P)-binding domain"/>
    <property type="match status" value="1"/>
</dbReference>
<accession>A0AA38XHA9</accession>
<evidence type="ECO:0000256" key="2">
    <source>
        <dbReference type="ARBA" id="ARBA00022630"/>
    </source>
</evidence>
<keyword evidence="4" id="KW-0560">Oxidoreductase</keyword>
<evidence type="ECO:0000259" key="6">
    <source>
        <dbReference type="Pfam" id="PF01494"/>
    </source>
</evidence>
<evidence type="ECO:0000256" key="3">
    <source>
        <dbReference type="ARBA" id="ARBA00022827"/>
    </source>
</evidence>
<dbReference type="InterPro" id="IPR036188">
    <property type="entry name" value="FAD/NAD-bd_sf"/>
</dbReference>
<dbReference type="PANTHER" id="PTHR47178">
    <property type="entry name" value="MONOOXYGENASE, FAD-BINDING"/>
    <property type="match status" value="1"/>
</dbReference>
<comment type="caution">
    <text evidence="7">The sequence shown here is derived from an EMBL/GenBank/DDBJ whole genome shotgun (WGS) entry which is preliminary data.</text>
</comment>
<keyword evidence="2" id="KW-0285">Flavoprotein</keyword>
<dbReference type="GO" id="GO:0004497">
    <property type="term" value="F:monooxygenase activity"/>
    <property type="evidence" value="ECO:0007669"/>
    <property type="project" value="UniProtKB-KW"/>
</dbReference>
<evidence type="ECO:0000313" key="7">
    <source>
        <dbReference type="EMBL" id="KAJ9613361.1"/>
    </source>
</evidence>
<name>A0AA38XHA9_9EURO</name>
<evidence type="ECO:0000256" key="4">
    <source>
        <dbReference type="ARBA" id="ARBA00023002"/>
    </source>
</evidence>
<keyword evidence="3" id="KW-0274">FAD</keyword>
<dbReference type="Pfam" id="PF01494">
    <property type="entry name" value="FAD_binding_3"/>
    <property type="match status" value="1"/>
</dbReference>
<keyword evidence="8" id="KW-1185">Reference proteome</keyword>
<dbReference type="EMBL" id="JAPDRK010000004">
    <property type="protein sequence ID" value="KAJ9613361.1"/>
    <property type="molecule type" value="Genomic_DNA"/>
</dbReference>
<reference evidence="7" key="1">
    <citation type="submission" date="2022-10" db="EMBL/GenBank/DDBJ databases">
        <title>Culturing micro-colonial fungi from biological soil crusts in the Mojave desert and describing Neophaeococcomyces mojavensis, and introducing the new genera and species Taxawa tesnikishii.</title>
        <authorList>
            <person name="Kurbessoian T."/>
            <person name="Stajich J.E."/>
        </authorList>
    </citation>
    <scope>NUCLEOTIDE SEQUENCE</scope>
    <source>
        <strain evidence="7">TK_41</strain>
    </source>
</reference>